<evidence type="ECO:0000256" key="3">
    <source>
        <dbReference type="ARBA" id="ARBA00022691"/>
    </source>
</evidence>
<dbReference type="InterPro" id="IPR036388">
    <property type="entry name" value="WH-like_DNA-bd_sf"/>
</dbReference>
<dbReference type="GO" id="GO:0008171">
    <property type="term" value="F:O-methyltransferase activity"/>
    <property type="evidence" value="ECO:0007669"/>
    <property type="project" value="InterPro"/>
</dbReference>
<name>A0A0C3FJS9_PILCF</name>
<dbReference type="InParanoid" id="A0A0C3FJS9"/>
<protein>
    <recommendedName>
        <fullName evidence="4">O-methyltransferase C-terminal domain-containing protein</fullName>
    </recommendedName>
</protein>
<dbReference type="EMBL" id="KN833005">
    <property type="protein sequence ID" value="KIM80124.1"/>
    <property type="molecule type" value="Genomic_DNA"/>
</dbReference>
<dbReference type="PANTHER" id="PTHR43712">
    <property type="entry name" value="PUTATIVE (AFU_ORTHOLOGUE AFUA_4G14580)-RELATED"/>
    <property type="match status" value="1"/>
</dbReference>
<dbReference type="Gene3D" id="3.40.50.150">
    <property type="entry name" value="Vaccinia Virus protein VP39"/>
    <property type="match status" value="1"/>
</dbReference>
<keyword evidence="1" id="KW-0489">Methyltransferase</keyword>
<reference evidence="6" key="2">
    <citation type="submission" date="2015-01" db="EMBL/GenBank/DDBJ databases">
        <title>Evolutionary Origins and Diversification of the Mycorrhizal Mutualists.</title>
        <authorList>
            <consortium name="DOE Joint Genome Institute"/>
            <consortium name="Mycorrhizal Genomics Consortium"/>
            <person name="Kohler A."/>
            <person name="Kuo A."/>
            <person name="Nagy L.G."/>
            <person name="Floudas D."/>
            <person name="Copeland A."/>
            <person name="Barry K.W."/>
            <person name="Cichocki N."/>
            <person name="Veneault-Fourrey C."/>
            <person name="LaButti K."/>
            <person name="Lindquist E.A."/>
            <person name="Lipzen A."/>
            <person name="Lundell T."/>
            <person name="Morin E."/>
            <person name="Murat C."/>
            <person name="Riley R."/>
            <person name="Ohm R."/>
            <person name="Sun H."/>
            <person name="Tunlid A."/>
            <person name="Henrissat B."/>
            <person name="Grigoriev I.V."/>
            <person name="Hibbett D.S."/>
            <person name="Martin F."/>
        </authorList>
    </citation>
    <scope>NUCLEOTIDE SEQUENCE [LARGE SCALE GENOMIC DNA]</scope>
    <source>
        <strain evidence="6">F 1598</strain>
    </source>
</reference>
<dbReference type="GO" id="GO:0032259">
    <property type="term" value="P:methylation"/>
    <property type="evidence" value="ECO:0007669"/>
    <property type="project" value="UniProtKB-KW"/>
</dbReference>
<gene>
    <name evidence="5" type="ORF">PILCRDRAFT_822638</name>
</gene>
<organism evidence="5 6">
    <name type="scientific">Piloderma croceum (strain F 1598)</name>
    <dbReference type="NCBI Taxonomy" id="765440"/>
    <lineage>
        <taxon>Eukaryota</taxon>
        <taxon>Fungi</taxon>
        <taxon>Dikarya</taxon>
        <taxon>Basidiomycota</taxon>
        <taxon>Agaricomycotina</taxon>
        <taxon>Agaricomycetes</taxon>
        <taxon>Agaricomycetidae</taxon>
        <taxon>Atheliales</taxon>
        <taxon>Atheliaceae</taxon>
        <taxon>Piloderma</taxon>
    </lineage>
</organism>
<evidence type="ECO:0000256" key="2">
    <source>
        <dbReference type="ARBA" id="ARBA00022679"/>
    </source>
</evidence>
<dbReference type="Proteomes" id="UP000054166">
    <property type="component" value="Unassembled WGS sequence"/>
</dbReference>
<dbReference type="HOGENOM" id="CLU_005533_0_3_1"/>
<dbReference type="PROSITE" id="PS51683">
    <property type="entry name" value="SAM_OMT_II"/>
    <property type="match status" value="1"/>
</dbReference>
<dbReference type="InterPro" id="IPR029063">
    <property type="entry name" value="SAM-dependent_MTases_sf"/>
</dbReference>
<evidence type="ECO:0000259" key="4">
    <source>
        <dbReference type="Pfam" id="PF00891"/>
    </source>
</evidence>
<evidence type="ECO:0000313" key="6">
    <source>
        <dbReference type="Proteomes" id="UP000054166"/>
    </source>
</evidence>
<dbReference type="InterPro" id="IPR001077">
    <property type="entry name" value="COMT_C"/>
</dbReference>
<dbReference type="InterPro" id="IPR036390">
    <property type="entry name" value="WH_DNA-bd_sf"/>
</dbReference>
<feature type="domain" description="O-methyltransferase C-terminal" evidence="4">
    <location>
        <begin position="211"/>
        <end position="379"/>
    </location>
</feature>
<keyword evidence="2" id="KW-0808">Transferase</keyword>
<reference evidence="5 6" key="1">
    <citation type="submission" date="2014-04" db="EMBL/GenBank/DDBJ databases">
        <authorList>
            <consortium name="DOE Joint Genome Institute"/>
            <person name="Kuo A."/>
            <person name="Tarkka M."/>
            <person name="Buscot F."/>
            <person name="Kohler A."/>
            <person name="Nagy L.G."/>
            <person name="Floudas D."/>
            <person name="Copeland A."/>
            <person name="Barry K.W."/>
            <person name="Cichocki N."/>
            <person name="Veneault-Fourrey C."/>
            <person name="LaButti K."/>
            <person name="Lindquist E.A."/>
            <person name="Lipzen A."/>
            <person name="Lundell T."/>
            <person name="Morin E."/>
            <person name="Murat C."/>
            <person name="Sun H."/>
            <person name="Tunlid A."/>
            <person name="Henrissat B."/>
            <person name="Grigoriev I.V."/>
            <person name="Hibbett D.S."/>
            <person name="Martin F."/>
            <person name="Nordberg H.P."/>
            <person name="Cantor M.N."/>
            <person name="Hua S.X."/>
        </authorList>
    </citation>
    <scope>NUCLEOTIDE SEQUENCE [LARGE SCALE GENOMIC DNA]</scope>
    <source>
        <strain evidence="5 6">F 1598</strain>
    </source>
</reference>
<accession>A0A0C3FJS9</accession>
<dbReference type="Pfam" id="PF00891">
    <property type="entry name" value="Methyltransf_2"/>
    <property type="match status" value="1"/>
</dbReference>
<dbReference type="SUPFAM" id="SSF46785">
    <property type="entry name" value="Winged helix' DNA-binding domain"/>
    <property type="match status" value="1"/>
</dbReference>
<evidence type="ECO:0000313" key="5">
    <source>
        <dbReference type="EMBL" id="KIM80124.1"/>
    </source>
</evidence>
<dbReference type="Gene3D" id="1.10.10.10">
    <property type="entry name" value="Winged helix-like DNA-binding domain superfamily/Winged helix DNA-binding domain"/>
    <property type="match status" value="1"/>
</dbReference>
<keyword evidence="3" id="KW-0949">S-adenosyl-L-methionine</keyword>
<sequence length="466" mass="50901">MASPLGALSDLLSSGIAKIETTYAKHGVTFPSIDEPFRPGPLDGDEAICETVDLVIAAAAQLVALVKPPPRTLAESGMSYHLPNSLLVVGQASIVEILREAGPQGLHIKDIGERCGIDSQKIGRTLRYLATNYIFREVAPDVFANNRISSAMDTGKSMAAIKADPIAKHDNTSGLQALVGHCTDEMMKAGVHMADNLMDPSTTASPEVTHSVFNRAFQMPLFDFLEKPGNEYRLRRFGAGMHGMSMAFSTGALLTGFDWKSLPQDALVVDVGGGVGSSSLQLLKHYPQLRFVIQERPKVIEDGKKFWEHTDPEALKCGRVELQVHDFFEPQPVKDAAVFFLRFVTHDWADKYAKQILKHLRASALPSTKLIFNDFLVPYAGPTKGQFSDIPGSEMPRAPYPLMPNLGTVSNQSVLFDMQMMLGFNSQDRTIGQFIGLVEGTGWQLKSIGRTSGTSICLMVFETIAI</sequence>
<dbReference type="AlphaFoldDB" id="A0A0C3FJS9"/>
<evidence type="ECO:0000256" key="1">
    <source>
        <dbReference type="ARBA" id="ARBA00022603"/>
    </source>
</evidence>
<dbReference type="SUPFAM" id="SSF53335">
    <property type="entry name" value="S-adenosyl-L-methionine-dependent methyltransferases"/>
    <property type="match status" value="1"/>
</dbReference>
<dbReference type="InterPro" id="IPR016461">
    <property type="entry name" value="COMT-like"/>
</dbReference>
<proteinExistence type="predicted"/>
<dbReference type="OrthoDB" id="2410195at2759"/>
<keyword evidence="6" id="KW-1185">Reference proteome</keyword>
<dbReference type="PANTHER" id="PTHR43712:SF2">
    <property type="entry name" value="O-METHYLTRANSFERASE CICE"/>
    <property type="match status" value="1"/>
</dbReference>